<dbReference type="AlphaFoldDB" id="A0AAE0MKQ8"/>
<feature type="region of interest" description="Disordered" evidence="1">
    <location>
        <begin position="1"/>
        <end position="109"/>
    </location>
</feature>
<sequence>MHNSRFHSLAARLTPHGLRTSLRSRRSRSSSTSSRASSSDGEVERLVSPASSTASRSTLNRSTLNRAGSSISSLFGIRLVPSEPEEEDEEAGRKELTSVLEPRPTDDMHFCSLGEKMQVRSF</sequence>
<gene>
    <name evidence="2" type="ORF">B0H65DRAFT_436570</name>
</gene>
<dbReference type="GeneID" id="87862404"/>
<evidence type="ECO:0000313" key="3">
    <source>
        <dbReference type="Proteomes" id="UP001278500"/>
    </source>
</evidence>
<organism evidence="2 3">
    <name type="scientific">Neurospora tetraspora</name>
    <dbReference type="NCBI Taxonomy" id="94610"/>
    <lineage>
        <taxon>Eukaryota</taxon>
        <taxon>Fungi</taxon>
        <taxon>Dikarya</taxon>
        <taxon>Ascomycota</taxon>
        <taxon>Pezizomycotina</taxon>
        <taxon>Sordariomycetes</taxon>
        <taxon>Sordariomycetidae</taxon>
        <taxon>Sordariales</taxon>
        <taxon>Sordariaceae</taxon>
        <taxon>Neurospora</taxon>
    </lineage>
</organism>
<evidence type="ECO:0000313" key="2">
    <source>
        <dbReference type="EMBL" id="KAK3334714.1"/>
    </source>
</evidence>
<dbReference type="Proteomes" id="UP001278500">
    <property type="component" value="Unassembled WGS sequence"/>
</dbReference>
<feature type="compositionally biased region" description="Low complexity" evidence="1">
    <location>
        <begin position="29"/>
        <end position="39"/>
    </location>
</feature>
<name>A0AAE0MKQ8_9PEZI</name>
<proteinExistence type="predicted"/>
<dbReference type="EMBL" id="JAUEPP010000009">
    <property type="protein sequence ID" value="KAK3334714.1"/>
    <property type="molecule type" value="Genomic_DNA"/>
</dbReference>
<keyword evidence="3" id="KW-1185">Reference proteome</keyword>
<feature type="compositionally biased region" description="Polar residues" evidence="1">
    <location>
        <begin position="49"/>
        <end position="73"/>
    </location>
</feature>
<reference evidence="2" key="2">
    <citation type="submission" date="2023-06" db="EMBL/GenBank/DDBJ databases">
        <authorList>
            <consortium name="Lawrence Berkeley National Laboratory"/>
            <person name="Haridas S."/>
            <person name="Hensen N."/>
            <person name="Bonometti L."/>
            <person name="Westerberg I."/>
            <person name="Brannstrom I.O."/>
            <person name="Guillou S."/>
            <person name="Cros-Aarteil S."/>
            <person name="Calhoun S."/>
            <person name="Kuo A."/>
            <person name="Mondo S."/>
            <person name="Pangilinan J."/>
            <person name="Riley R."/>
            <person name="Labutti K."/>
            <person name="Andreopoulos B."/>
            <person name="Lipzen A."/>
            <person name="Chen C."/>
            <person name="Yanf M."/>
            <person name="Daum C."/>
            <person name="Ng V."/>
            <person name="Clum A."/>
            <person name="Steindorff A."/>
            <person name="Ohm R."/>
            <person name="Martin F."/>
            <person name="Silar P."/>
            <person name="Natvig D."/>
            <person name="Lalanne C."/>
            <person name="Gautier V."/>
            <person name="Ament-Velasquez S.L."/>
            <person name="Kruys A."/>
            <person name="Hutchinson M.I."/>
            <person name="Powell A.J."/>
            <person name="Barry K."/>
            <person name="Miller A.N."/>
            <person name="Grigoriev I.V."/>
            <person name="Debuchy R."/>
            <person name="Gladieux P."/>
            <person name="Thoren M.H."/>
            <person name="Johannesson H."/>
        </authorList>
    </citation>
    <scope>NUCLEOTIDE SEQUENCE</scope>
    <source>
        <strain evidence="2">CBS 560.94</strain>
    </source>
</reference>
<protein>
    <submittedName>
        <fullName evidence="2">Uncharacterized protein</fullName>
    </submittedName>
</protein>
<accession>A0AAE0MKQ8</accession>
<evidence type="ECO:0000256" key="1">
    <source>
        <dbReference type="SAM" id="MobiDB-lite"/>
    </source>
</evidence>
<dbReference type="RefSeq" id="XP_062676880.1">
    <property type="nucleotide sequence ID" value="XM_062825250.1"/>
</dbReference>
<reference evidence="2" key="1">
    <citation type="journal article" date="2023" name="Mol. Phylogenet. Evol.">
        <title>Genome-scale phylogeny and comparative genomics of the fungal order Sordariales.</title>
        <authorList>
            <person name="Hensen N."/>
            <person name="Bonometti L."/>
            <person name="Westerberg I."/>
            <person name="Brannstrom I.O."/>
            <person name="Guillou S."/>
            <person name="Cros-Aarteil S."/>
            <person name="Calhoun S."/>
            <person name="Haridas S."/>
            <person name="Kuo A."/>
            <person name="Mondo S."/>
            <person name="Pangilinan J."/>
            <person name="Riley R."/>
            <person name="LaButti K."/>
            <person name="Andreopoulos B."/>
            <person name="Lipzen A."/>
            <person name="Chen C."/>
            <person name="Yan M."/>
            <person name="Daum C."/>
            <person name="Ng V."/>
            <person name="Clum A."/>
            <person name="Steindorff A."/>
            <person name="Ohm R.A."/>
            <person name="Martin F."/>
            <person name="Silar P."/>
            <person name="Natvig D.O."/>
            <person name="Lalanne C."/>
            <person name="Gautier V."/>
            <person name="Ament-Velasquez S.L."/>
            <person name="Kruys A."/>
            <person name="Hutchinson M.I."/>
            <person name="Powell A.J."/>
            <person name="Barry K."/>
            <person name="Miller A.N."/>
            <person name="Grigoriev I.V."/>
            <person name="Debuchy R."/>
            <person name="Gladieux P."/>
            <person name="Hiltunen Thoren M."/>
            <person name="Johannesson H."/>
        </authorList>
    </citation>
    <scope>NUCLEOTIDE SEQUENCE</scope>
    <source>
        <strain evidence="2">CBS 560.94</strain>
    </source>
</reference>
<comment type="caution">
    <text evidence="2">The sequence shown here is derived from an EMBL/GenBank/DDBJ whole genome shotgun (WGS) entry which is preliminary data.</text>
</comment>